<keyword evidence="5 8" id="KW-1133">Transmembrane helix</keyword>
<keyword evidence="2" id="KW-0813">Transport</keyword>
<feature type="transmembrane region" description="Helical" evidence="8">
    <location>
        <begin position="166"/>
        <end position="190"/>
    </location>
</feature>
<dbReference type="InterPro" id="IPR050171">
    <property type="entry name" value="MFS_Transporters"/>
</dbReference>
<feature type="transmembrane region" description="Helical" evidence="8">
    <location>
        <begin position="75"/>
        <end position="100"/>
    </location>
</feature>
<organism evidence="9 10">
    <name type="scientific">Kipferlia bialata</name>
    <dbReference type="NCBI Taxonomy" id="797122"/>
    <lineage>
        <taxon>Eukaryota</taxon>
        <taxon>Metamonada</taxon>
        <taxon>Carpediemonas-like organisms</taxon>
        <taxon>Kipferlia</taxon>
    </lineage>
</organism>
<keyword evidence="6 8" id="KW-0472">Membrane</keyword>
<evidence type="ECO:0000256" key="6">
    <source>
        <dbReference type="ARBA" id="ARBA00023136"/>
    </source>
</evidence>
<evidence type="ECO:0000256" key="8">
    <source>
        <dbReference type="SAM" id="Phobius"/>
    </source>
</evidence>
<evidence type="ECO:0000256" key="4">
    <source>
        <dbReference type="ARBA" id="ARBA00022692"/>
    </source>
</evidence>
<feature type="transmembrane region" description="Helical" evidence="8">
    <location>
        <begin position="142"/>
        <end position="160"/>
    </location>
</feature>
<comment type="caution">
    <text evidence="9">The sequence shown here is derived from an EMBL/GenBank/DDBJ whole genome shotgun (WGS) entry which is preliminary data.</text>
</comment>
<keyword evidence="3" id="KW-1003">Cell membrane</keyword>
<keyword evidence="10" id="KW-1185">Reference proteome</keyword>
<dbReference type="Gene3D" id="1.20.1250.20">
    <property type="entry name" value="MFS general substrate transporter like domains"/>
    <property type="match status" value="1"/>
</dbReference>
<feature type="region of interest" description="Disordered" evidence="7">
    <location>
        <begin position="313"/>
        <end position="337"/>
    </location>
</feature>
<evidence type="ECO:0000256" key="2">
    <source>
        <dbReference type="ARBA" id="ARBA00022448"/>
    </source>
</evidence>
<evidence type="ECO:0000256" key="1">
    <source>
        <dbReference type="ARBA" id="ARBA00004651"/>
    </source>
</evidence>
<gene>
    <name evidence="9" type="ORF">KIPB_006439</name>
</gene>
<protein>
    <submittedName>
        <fullName evidence="9">Major facilitator superfamily protein</fullName>
    </submittedName>
</protein>
<feature type="transmembrane region" description="Helical" evidence="8">
    <location>
        <begin position="112"/>
        <end position="130"/>
    </location>
</feature>
<dbReference type="Proteomes" id="UP000265618">
    <property type="component" value="Unassembled WGS sequence"/>
</dbReference>
<dbReference type="Pfam" id="PF07690">
    <property type="entry name" value="MFS_1"/>
    <property type="match status" value="1"/>
</dbReference>
<reference evidence="9 10" key="1">
    <citation type="journal article" date="2018" name="PLoS ONE">
        <title>The draft genome of Kipferlia bialata reveals reductive genome evolution in fornicate parasites.</title>
        <authorList>
            <person name="Tanifuji G."/>
            <person name="Takabayashi S."/>
            <person name="Kume K."/>
            <person name="Takagi M."/>
            <person name="Nakayama T."/>
            <person name="Kamikawa R."/>
            <person name="Inagaki Y."/>
            <person name="Hashimoto T."/>
        </authorList>
    </citation>
    <scope>NUCLEOTIDE SEQUENCE [LARGE SCALE GENOMIC DNA]</scope>
    <source>
        <strain evidence="9">NY0173</strain>
    </source>
</reference>
<feature type="compositionally biased region" description="Basic and acidic residues" evidence="7">
    <location>
        <begin position="412"/>
        <end position="430"/>
    </location>
</feature>
<comment type="subcellular location">
    <subcellularLocation>
        <location evidence="1">Cell membrane</location>
        <topology evidence="1">Multi-pass membrane protein</topology>
    </subcellularLocation>
</comment>
<sequence length="448" mass="48603">MSYRLSISNIRSLMTIAIVIEDGKTGDDMATPVQKMLTNIIRLKRRRYKEMFDADAPPDTIVGGIQSVRDRHPQLYMMSAAYLLYSLTFAGVIGCVYYVFDVTLSETQYMQGIVLVALVGSVVLGTLYTSRLLSACQGTNRTTQAGLIATAVGLLGLGLIPSSQGWLILIGALLGGSGTGVVSTMFNTVYSAQGEDDERGLTLGLQGSVKGLGICIAPILYACLFSIHSGVVVYILLALCCISACVLLDPAMEIPEDTPTPTFELYKVYLSSAEMAEIGNTTPIPGSPGSFTSPVPFSGGVYGGSFVYDGDELSESSTRDDDEDEDSEGAMPHETEQEYAVRSYRASVYKKNKYYPDHLRLPYKRYTFKEVVTVRIMVERMKTKLAKQKLAALRSSAPSLSTPTATPVNTAVKRDTPTTVKRDASLDRTHRSNSSSSESVHLLGDIMI</sequence>
<evidence type="ECO:0000256" key="7">
    <source>
        <dbReference type="SAM" id="MobiDB-lite"/>
    </source>
</evidence>
<dbReference type="PANTHER" id="PTHR23517">
    <property type="entry name" value="RESISTANCE PROTEIN MDTM, PUTATIVE-RELATED-RELATED"/>
    <property type="match status" value="1"/>
</dbReference>
<dbReference type="InterPro" id="IPR036259">
    <property type="entry name" value="MFS_trans_sf"/>
</dbReference>
<dbReference type="GO" id="GO:0005886">
    <property type="term" value="C:plasma membrane"/>
    <property type="evidence" value="ECO:0007669"/>
    <property type="project" value="UniProtKB-SubCell"/>
</dbReference>
<dbReference type="SUPFAM" id="SSF103473">
    <property type="entry name" value="MFS general substrate transporter"/>
    <property type="match status" value="1"/>
</dbReference>
<evidence type="ECO:0000256" key="3">
    <source>
        <dbReference type="ARBA" id="ARBA00022475"/>
    </source>
</evidence>
<name>A0A9K3CYK4_9EUKA</name>
<feature type="compositionally biased region" description="Acidic residues" evidence="7">
    <location>
        <begin position="313"/>
        <end position="328"/>
    </location>
</feature>
<dbReference type="EMBL" id="BDIP01001653">
    <property type="protein sequence ID" value="GIQ84862.1"/>
    <property type="molecule type" value="Genomic_DNA"/>
</dbReference>
<keyword evidence="4 8" id="KW-0812">Transmembrane</keyword>
<evidence type="ECO:0000313" key="9">
    <source>
        <dbReference type="EMBL" id="GIQ84862.1"/>
    </source>
</evidence>
<evidence type="ECO:0000256" key="5">
    <source>
        <dbReference type="ARBA" id="ARBA00022989"/>
    </source>
</evidence>
<dbReference type="GO" id="GO:0022857">
    <property type="term" value="F:transmembrane transporter activity"/>
    <property type="evidence" value="ECO:0007669"/>
    <property type="project" value="InterPro"/>
</dbReference>
<dbReference type="InterPro" id="IPR011701">
    <property type="entry name" value="MFS"/>
</dbReference>
<feature type="compositionally biased region" description="Low complexity" evidence="7">
    <location>
        <begin position="394"/>
        <end position="407"/>
    </location>
</feature>
<dbReference type="AlphaFoldDB" id="A0A9K3CYK4"/>
<feature type="transmembrane region" description="Helical" evidence="8">
    <location>
        <begin position="211"/>
        <end position="237"/>
    </location>
</feature>
<evidence type="ECO:0000313" key="10">
    <source>
        <dbReference type="Proteomes" id="UP000265618"/>
    </source>
</evidence>
<accession>A0A9K3CYK4</accession>
<feature type="region of interest" description="Disordered" evidence="7">
    <location>
        <begin position="394"/>
        <end position="448"/>
    </location>
</feature>
<proteinExistence type="predicted"/>